<feature type="signal peptide" evidence="7">
    <location>
        <begin position="1"/>
        <end position="29"/>
    </location>
</feature>
<dbReference type="SMART" id="SM00225">
    <property type="entry name" value="BTB"/>
    <property type="match status" value="1"/>
</dbReference>
<dbReference type="Gramene" id="TVU36221">
    <property type="protein sequence ID" value="TVU36221"/>
    <property type="gene ID" value="EJB05_18145"/>
</dbReference>
<dbReference type="InterPro" id="IPR044513">
    <property type="entry name" value="BT1/2/3/4/5"/>
</dbReference>
<proteinExistence type="predicted"/>
<dbReference type="FunFam" id="1.20.1020.10:FF:000004">
    <property type="entry name" value="BTB/POZ and TAZ domain-containing protein 2"/>
    <property type="match status" value="1"/>
</dbReference>
<dbReference type="InterPro" id="IPR035898">
    <property type="entry name" value="TAZ_dom_sf"/>
</dbReference>
<evidence type="ECO:0000259" key="9">
    <source>
        <dbReference type="PROSITE" id="PS50134"/>
    </source>
</evidence>
<dbReference type="GO" id="GO:0008270">
    <property type="term" value="F:zinc ion binding"/>
    <property type="evidence" value="ECO:0007669"/>
    <property type="project" value="UniProtKB-KW"/>
</dbReference>
<dbReference type="FunFam" id="1.25.40.420:FF:000012">
    <property type="entry name" value="BTB/POZ and TAZ domain-containing protein 2"/>
    <property type="match status" value="1"/>
</dbReference>
<dbReference type="PROSITE" id="PS50134">
    <property type="entry name" value="ZF_TAZ"/>
    <property type="match status" value="1"/>
</dbReference>
<dbReference type="InterPro" id="IPR000197">
    <property type="entry name" value="Znf_TAZ"/>
</dbReference>
<dbReference type="GO" id="GO:0042542">
    <property type="term" value="P:response to hydrogen peroxide"/>
    <property type="evidence" value="ECO:0007669"/>
    <property type="project" value="UniProtKB-ARBA"/>
</dbReference>
<dbReference type="InterPro" id="IPR000210">
    <property type="entry name" value="BTB/POZ_dom"/>
</dbReference>
<keyword evidence="4" id="KW-0833">Ubl conjugation pathway</keyword>
<dbReference type="PANTHER" id="PTHR46287:SF11">
    <property type="entry name" value="BTB_POZ AND TAZ DOMAIN-CONTAINING PROTEIN 4"/>
    <property type="match status" value="1"/>
</dbReference>
<dbReference type="Gene3D" id="1.25.40.420">
    <property type="match status" value="1"/>
</dbReference>
<evidence type="ECO:0000256" key="4">
    <source>
        <dbReference type="ARBA" id="ARBA00022786"/>
    </source>
</evidence>
<evidence type="ECO:0000256" key="7">
    <source>
        <dbReference type="SAM" id="SignalP"/>
    </source>
</evidence>
<feature type="chain" id="PRO_5023818269" description="BTB domain-containing protein" evidence="7">
    <location>
        <begin position="30"/>
        <end position="467"/>
    </location>
</feature>
<dbReference type="EMBL" id="RWGY01000009">
    <property type="protein sequence ID" value="TVU36221.1"/>
    <property type="molecule type" value="Genomic_DNA"/>
</dbReference>
<evidence type="ECO:0008006" key="12">
    <source>
        <dbReference type="Google" id="ProtNLM"/>
    </source>
</evidence>
<keyword evidence="5" id="KW-0862">Zinc</keyword>
<dbReference type="GO" id="GO:0009751">
    <property type="term" value="P:response to salicylic acid"/>
    <property type="evidence" value="ECO:0007669"/>
    <property type="project" value="UniProtKB-ARBA"/>
</dbReference>
<dbReference type="Proteomes" id="UP000324897">
    <property type="component" value="Unassembled WGS sequence"/>
</dbReference>
<reference evidence="10 11" key="1">
    <citation type="journal article" date="2019" name="Sci. Rep.">
        <title>A high-quality genome of Eragrostis curvula grass provides insights into Poaceae evolution and supports new strategies to enhance forage quality.</title>
        <authorList>
            <person name="Carballo J."/>
            <person name="Santos B.A.C.M."/>
            <person name="Zappacosta D."/>
            <person name="Garbus I."/>
            <person name="Selva J.P."/>
            <person name="Gallo C.A."/>
            <person name="Diaz A."/>
            <person name="Albertini E."/>
            <person name="Caccamo M."/>
            <person name="Echenique V."/>
        </authorList>
    </citation>
    <scope>NUCLEOTIDE SEQUENCE [LARGE SCALE GENOMIC DNA]</scope>
    <source>
        <strain evidence="11">cv. Victoria</strain>
        <tissue evidence="10">Leaf</tissue>
    </source>
</reference>
<evidence type="ECO:0000313" key="11">
    <source>
        <dbReference type="Proteomes" id="UP000324897"/>
    </source>
</evidence>
<dbReference type="SUPFAM" id="SSF54695">
    <property type="entry name" value="POZ domain"/>
    <property type="match status" value="1"/>
</dbReference>
<dbReference type="PROSITE" id="PS50097">
    <property type="entry name" value="BTB"/>
    <property type="match status" value="1"/>
</dbReference>
<comment type="pathway">
    <text evidence="1">Protein modification; protein ubiquitination.</text>
</comment>
<organism evidence="10 11">
    <name type="scientific">Eragrostis curvula</name>
    <name type="common">weeping love grass</name>
    <dbReference type="NCBI Taxonomy" id="38414"/>
    <lineage>
        <taxon>Eukaryota</taxon>
        <taxon>Viridiplantae</taxon>
        <taxon>Streptophyta</taxon>
        <taxon>Embryophyta</taxon>
        <taxon>Tracheophyta</taxon>
        <taxon>Spermatophyta</taxon>
        <taxon>Magnoliopsida</taxon>
        <taxon>Liliopsida</taxon>
        <taxon>Poales</taxon>
        <taxon>Poaceae</taxon>
        <taxon>PACMAD clade</taxon>
        <taxon>Chloridoideae</taxon>
        <taxon>Eragrostideae</taxon>
        <taxon>Eragrostidinae</taxon>
        <taxon>Eragrostis</taxon>
    </lineage>
</organism>
<keyword evidence="3" id="KW-0863">Zinc-finger</keyword>
<evidence type="ECO:0000313" key="10">
    <source>
        <dbReference type="EMBL" id="TVU36221.1"/>
    </source>
</evidence>
<dbReference type="SUPFAM" id="SSF57933">
    <property type="entry name" value="TAZ domain"/>
    <property type="match status" value="1"/>
</dbReference>
<dbReference type="AlphaFoldDB" id="A0A5J9VKU2"/>
<dbReference type="PANTHER" id="PTHR46287">
    <property type="entry name" value="BTB/POZ AND TAZ DOMAIN-CONTAINING PROTEIN 3-RELATED"/>
    <property type="match status" value="1"/>
</dbReference>
<sequence length="467" mass="53552">AACGKRVIFTVQNLCKVWLGLTLFFLSRSEQVSMECLELDSSQFSVNTDVIDYPLDVHLEFSSFTGDKAVSDGSRRSESHCRNVPDPPPLPGTSYGGQGNSRTEKRLRTAKAYRRVPENVLDYWDKLFSEGYQADVCVSADDGCEILAHSCVLGVKSPVLRNMLEDSKLENGFRCIRISGVPPKAVHMFIRFLYSSRFEQEQMKKHVLHLLVLSHVFSMPYLKTVCIDELERNFLAHDNVVDMLQLSRLCDAPRLSLICTRMIIGDFKNISLSDGWKVMRQTNPTLEQELLESLVEADSKRQERAKRMEEKKVYLQLYEAMEALVHICREGCRTIGPRDQALKGNRAAICKFPACKGIEQLVRHFSVCRVRVPGGCANCKRMWQLLELHSRMCFTPDACKVPLCRHFKEKMQHLGRKEETKWNLLVCKVLESRGTMSFISERRKFSTLKEPIFDPKGCYRMLPNLTF</sequence>
<feature type="domain" description="TAZ-type" evidence="9">
    <location>
        <begin position="308"/>
        <end position="407"/>
    </location>
</feature>
<comment type="caution">
    <text evidence="10">The sequence shown here is derived from an EMBL/GenBank/DDBJ whole genome shotgun (WGS) entry which is preliminary data.</text>
</comment>
<evidence type="ECO:0000256" key="5">
    <source>
        <dbReference type="ARBA" id="ARBA00022833"/>
    </source>
</evidence>
<dbReference type="OrthoDB" id="636773at2759"/>
<feature type="compositionally biased region" description="Basic and acidic residues" evidence="6">
    <location>
        <begin position="70"/>
        <end position="83"/>
    </location>
</feature>
<name>A0A5J9VKU2_9POAL</name>
<keyword evidence="2" id="KW-0479">Metal-binding</keyword>
<dbReference type="Pfam" id="PF00651">
    <property type="entry name" value="BTB"/>
    <property type="match status" value="1"/>
</dbReference>
<evidence type="ECO:0000256" key="1">
    <source>
        <dbReference type="ARBA" id="ARBA00004906"/>
    </source>
</evidence>
<gene>
    <name evidence="10" type="ORF">EJB05_18145</name>
</gene>
<protein>
    <recommendedName>
        <fullName evidence="12">BTB domain-containing protein</fullName>
    </recommendedName>
</protein>
<dbReference type="InterPro" id="IPR011333">
    <property type="entry name" value="SKP1/BTB/POZ_sf"/>
</dbReference>
<dbReference type="Pfam" id="PF02135">
    <property type="entry name" value="zf-TAZ"/>
    <property type="match status" value="1"/>
</dbReference>
<feature type="domain" description="BTB" evidence="8">
    <location>
        <begin position="134"/>
        <end position="202"/>
    </location>
</feature>
<evidence type="ECO:0000259" key="8">
    <source>
        <dbReference type="PROSITE" id="PS50097"/>
    </source>
</evidence>
<dbReference type="Gene3D" id="1.20.1020.10">
    <property type="entry name" value="TAZ domain"/>
    <property type="match status" value="1"/>
</dbReference>
<keyword evidence="11" id="KW-1185">Reference proteome</keyword>
<dbReference type="GO" id="GO:0009725">
    <property type="term" value="P:response to hormone"/>
    <property type="evidence" value="ECO:0007669"/>
    <property type="project" value="UniProtKB-ARBA"/>
</dbReference>
<feature type="region of interest" description="Disordered" evidence="6">
    <location>
        <begin position="70"/>
        <end position="106"/>
    </location>
</feature>
<dbReference type="GO" id="GO:0005516">
    <property type="term" value="F:calmodulin binding"/>
    <property type="evidence" value="ECO:0007669"/>
    <property type="project" value="UniProtKB-ARBA"/>
</dbReference>
<dbReference type="SMART" id="SM00551">
    <property type="entry name" value="ZnF_TAZ"/>
    <property type="match status" value="1"/>
</dbReference>
<keyword evidence="7" id="KW-0732">Signal</keyword>
<evidence type="ECO:0000256" key="2">
    <source>
        <dbReference type="ARBA" id="ARBA00022723"/>
    </source>
</evidence>
<evidence type="ECO:0000256" key="3">
    <source>
        <dbReference type="ARBA" id="ARBA00022771"/>
    </source>
</evidence>
<evidence type="ECO:0000256" key="6">
    <source>
        <dbReference type="SAM" id="MobiDB-lite"/>
    </source>
</evidence>
<feature type="non-terminal residue" evidence="10">
    <location>
        <position position="1"/>
    </location>
</feature>
<dbReference type="Gene3D" id="3.30.710.10">
    <property type="entry name" value="Potassium Channel Kv1.1, Chain A"/>
    <property type="match status" value="1"/>
</dbReference>
<accession>A0A5J9VKU2</accession>
<dbReference type="GO" id="GO:0006355">
    <property type="term" value="P:regulation of DNA-templated transcription"/>
    <property type="evidence" value="ECO:0007669"/>
    <property type="project" value="UniProtKB-ARBA"/>
</dbReference>